<feature type="transmembrane region" description="Helical" evidence="5">
    <location>
        <begin position="108"/>
        <end position="125"/>
    </location>
</feature>
<comment type="subcellular location">
    <subcellularLocation>
        <location evidence="1">Membrane</location>
        <topology evidence="1">Multi-pass membrane protein</topology>
    </subcellularLocation>
</comment>
<keyword evidence="4 5" id="KW-0472">Membrane</keyword>
<dbReference type="RefSeq" id="WP_186887373.1">
    <property type="nucleotide sequence ID" value="NZ_JACONZ010000002.1"/>
</dbReference>
<evidence type="ECO:0000259" key="6">
    <source>
        <dbReference type="Pfam" id="PF12698"/>
    </source>
</evidence>
<sequence length="239" mass="25191">MKTHCTRTWVLLRKDAADMVKNPNMLIMLLLPVLFSWIYTFIGAETGEHLTPAAVLTLATLMTLALVPLSLLSTAIAEEKEKNTLRTLMLTGVTAGEFLTSKALATELSIAVVSTATFFVAGAPVTALAPYLAASLLGALPLLLLGAVIGIASRDQMSTGIAAAPLALLMMLPAMFGAAGGVIGFIARLMPTTAVLDLVYAAMELQALDLVSSMLVLAVWSVLSAAVFALIYKKKRLDN</sequence>
<protein>
    <submittedName>
        <fullName evidence="7">ABC transporter permease</fullName>
    </submittedName>
</protein>
<feature type="transmembrane region" description="Helical" evidence="5">
    <location>
        <begin position="54"/>
        <end position="77"/>
    </location>
</feature>
<feature type="transmembrane region" description="Helical" evidence="5">
    <location>
        <begin position="164"/>
        <end position="190"/>
    </location>
</feature>
<evidence type="ECO:0000256" key="1">
    <source>
        <dbReference type="ARBA" id="ARBA00004141"/>
    </source>
</evidence>
<name>A0A923I635_9FIRM</name>
<reference evidence="7" key="1">
    <citation type="submission" date="2020-08" db="EMBL/GenBank/DDBJ databases">
        <title>Genome public.</title>
        <authorList>
            <person name="Liu C."/>
            <person name="Sun Q."/>
        </authorList>
    </citation>
    <scope>NUCLEOTIDE SEQUENCE</scope>
    <source>
        <strain evidence="7">BX8</strain>
    </source>
</reference>
<feature type="transmembrane region" description="Helical" evidence="5">
    <location>
        <begin position="131"/>
        <end position="152"/>
    </location>
</feature>
<keyword evidence="3 5" id="KW-1133">Transmembrane helix</keyword>
<dbReference type="GO" id="GO:0016020">
    <property type="term" value="C:membrane"/>
    <property type="evidence" value="ECO:0007669"/>
    <property type="project" value="UniProtKB-SubCell"/>
</dbReference>
<feature type="domain" description="ABC-2 type transporter transmembrane" evidence="6">
    <location>
        <begin position="59"/>
        <end position="228"/>
    </location>
</feature>
<dbReference type="AlphaFoldDB" id="A0A923I635"/>
<evidence type="ECO:0000256" key="4">
    <source>
        <dbReference type="ARBA" id="ARBA00023136"/>
    </source>
</evidence>
<keyword evidence="2 5" id="KW-0812">Transmembrane</keyword>
<evidence type="ECO:0000256" key="3">
    <source>
        <dbReference type="ARBA" id="ARBA00022989"/>
    </source>
</evidence>
<accession>A0A923I635</accession>
<gene>
    <name evidence="7" type="ORF">H8S23_05725</name>
</gene>
<dbReference type="InterPro" id="IPR013525">
    <property type="entry name" value="ABC2_TM"/>
</dbReference>
<feature type="transmembrane region" description="Helical" evidence="5">
    <location>
        <begin position="23"/>
        <end position="42"/>
    </location>
</feature>
<dbReference type="GO" id="GO:0140359">
    <property type="term" value="F:ABC-type transporter activity"/>
    <property type="evidence" value="ECO:0007669"/>
    <property type="project" value="InterPro"/>
</dbReference>
<feature type="transmembrane region" description="Helical" evidence="5">
    <location>
        <begin position="210"/>
        <end position="232"/>
    </location>
</feature>
<proteinExistence type="predicted"/>
<comment type="caution">
    <text evidence="7">The sequence shown here is derived from an EMBL/GenBank/DDBJ whole genome shotgun (WGS) entry which is preliminary data.</text>
</comment>
<evidence type="ECO:0000313" key="7">
    <source>
        <dbReference type="EMBL" id="MBC5580998.1"/>
    </source>
</evidence>
<dbReference type="Pfam" id="PF12698">
    <property type="entry name" value="ABC2_membrane_3"/>
    <property type="match status" value="1"/>
</dbReference>
<dbReference type="EMBL" id="JACONZ010000002">
    <property type="protein sequence ID" value="MBC5580998.1"/>
    <property type="molecule type" value="Genomic_DNA"/>
</dbReference>
<evidence type="ECO:0000256" key="5">
    <source>
        <dbReference type="SAM" id="Phobius"/>
    </source>
</evidence>
<organism evidence="7 8">
    <name type="scientific">Anaerofilum hominis</name>
    <dbReference type="NCBI Taxonomy" id="2763016"/>
    <lineage>
        <taxon>Bacteria</taxon>
        <taxon>Bacillati</taxon>
        <taxon>Bacillota</taxon>
        <taxon>Clostridia</taxon>
        <taxon>Eubacteriales</taxon>
        <taxon>Oscillospiraceae</taxon>
        <taxon>Anaerofilum</taxon>
    </lineage>
</organism>
<evidence type="ECO:0000313" key="8">
    <source>
        <dbReference type="Proteomes" id="UP000659630"/>
    </source>
</evidence>
<dbReference type="Proteomes" id="UP000659630">
    <property type="component" value="Unassembled WGS sequence"/>
</dbReference>
<keyword evidence="8" id="KW-1185">Reference proteome</keyword>
<evidence type="ECO:0000256" key="2">
    <source>
        <dbReference type="ARBA" id="ARBA00022692"/>
    </source>
</evidence>